<comment type="caution">
    <text evidence="1">The sequence shown here is derived from an EMBL/GenBank/DDBJ whole genome shotgun (WGS) entry which is preliminary data.</text>
</comment>
<accession>A0ABV6YYP2</accession>
<dbReference type="Proteomes" id="UP001594351">
    <property type="component" value="Unassembled WGS sequence"/>
</dbReference>
<reference evidence="1 2" key="1">
    <citation type="submission" date="2024-09" db="EMBL/GenBank/DDBJ databases">
        <title>Laminarin stimulates single cell rates of sulfate reduction while oxygen inhibits transcriptomic activity in coastal marine sediment.</title>
        <authorList>
            <person name="Lindsay M."/>
            <person name="Orcutt B."/>
            <person name="Emerson D."/>
            <person name="Stepanauskas R."/>
            <person name="D'Angelo T."/>
        </authorList>
    </citation>
    <scope>NUCLEOTIDE SEQUENCE [LARGE SCALE GENOMIC DNA]</scope>
    <source>
        <strain evidence="1">SAG AM-311-K15</strain>
    </source>
</reference>
<organism evidence="1 2">
    <name type="scientific">candidate division CSSED10-310 bacterium</name>
    <dbReference type="NCBI Taxonomy" id="2855610"/>
    <lineage>
        <taxon>Bacteria</taxon>
        <taxon>Bacteria division CSSED10-310</taxon>
    </lineage>
</organism>
<dbReference type="SUPFAM" id="SSF158682">
    <property type="entry name" value="TerB-like"/>
    <property type="match status" value="1"/>
</dbReference>
<name>A0ABV6YYP2_UNCC1</name>
<evidence type="ECO:0000313" key="1">
    <source>
        <dbReference type="EMBL" id="MFC1851315.1"/>
    </source>
</evidence>
<dbReference type="InterPro" id="IPR029024">
    <property type="entry name" value="TerB-like"/>
</dbReference>
<evidence type="ECO:0008006" key="3">
    <source>
        <dbReference type="Google" id="ProtNLM"/>
    </source>
</evidence>
<dbReference type="EMBL" id="JBHPBY010000176">
    <property type="protein sequence ID" value="MFC1851315.1"/>
    <property type="molecule type" value="Genomic_DNA"/>
</dbReference>
<protein>
    <recommendedName>
        <fullName evidence="3">TerB family tellurite resistance protein</fullName>
    </recommendedName>
</protein>
<evidence type="ECO:0000313" key="2">
    <source>
        <dbReference type="Proteomes" id="UP001594351"/>
    </source>
</evidence>
<proteinExistence type="predicted"/>
<keyword evidence="2" id="KW-1185">Reference proteome</keyword>
<dbReference type="Gene3D" id="1.10.3680.10">
    <property type="entry name" value="TerB-like"/>
    <property type="match status" value="1"/>
</dbReference>
<sequence>MSTEFRAIQVQEEADLLAHLKEILYVSALHDLLSRYDDSQSSWSLQSSIKENLLPITTHFARKPLPDDTLRQKMAELIDMMKQKPVTDRDRAESEFLGAAGYLLMTADKHVDEREMNYLANILSLYYFHPRDFLKYMVDHDEINVVLQESSQFITENFPESCRGLMYQLFPIILRDGKLQDAEVRTFMDIGHRSLKIPIPELIDTLVSSLRTHYNPML</sequence>
<gene>
    <name evidence="1" type="ORF">ACFL27_14050</name>
</gene>